<accession>A0A557RMH6</accession>
<dbReference type="CDD" id="cd02440">
    <property type="entry name" value="AdoMet_MTases"/>
    <property type="match status" value="1"/>
</dbReference>
<dbReference type="InterPro" id="IPR003682">
    <property type="entry name" value="rRNA_ssu_MeTfrase_G"/>
</dbReference>
<comment type="subcellular location">
    <subcellularLocation>
        <location evidence="6">Cytoplasm</location>
    </subcellularLocation>
</comment>
<keyword evidence="8" id="KW-1185">Reference proteome</keyword>
<feature type="binding site" evidence="6">
    <location>
        <position position="78"/>
    </location>
    <ligand>
        <name>S-adenosyl-L-methionine</name>
        <dbReference type="ChEBI" id="CHEBI:59789"/>
    </ligand>
</feature>
<reference evidence="7 8" key="1">
    <citation type="submission" date="2019-07" db="EMBL/GenBank/DDBJ databases">
        <title>Reclasification of Spiribacter aquaticus.</title>
        <authorList>
            <person name="Leon M.J."/>
            <person name="Sanchez-Porro C."/>
            <person name="Ventosa A."/>
        </authorList>
    </citation>
    <scope>NUCLEOTIDE SEQUENCE [LARGE SCALE GENOMIC DNA]</scope>
    <source>
        <strain evidence="7 8">SP30</strain>
    </source>
</reference>
<dbReference type="Proteomes" id="UP000316688">
    <property type="component" value="Unassembled WGS sequence"/>
</dbReference>
<comment type="similarity">
    <text evidence="6">Belongs to the methyltransferase superfamily. RNA methyltransferase RsmG family.</text>
</comment>
<gene>
    <name evidence="6 7" type="primary">rsmG</name>
    <name evidence="7" type="ORF">FPL11_00990</name>
</gene>
<comment type="caution">
    <text evidence="7">The sequence shown here is derived from an EMBL/GenBank/DDBJ whole genome shotgun (WGS) entry which is preliminary data.</text>
</comment>
<evidence type="ECO:0000256" key="1">
    <source>
        <dbReference type="ARBA" id="ARBA00022490"/>
    </source>
</evidence>
<evidence type="ECO:0000256" key="5">
    <source>
        <dbReference type="ARBA" id="ARBA00022691"/>
    </source>
</evidence>
<dbReference type="EC" id="2.1.1.170" evidence="6"/>
<comment type="caution">
    <text evidence="6">Lacks conserved residue(s) required for the propagation of feature annotation.</text>
</comment>
<dbReference type="PIRSF" id="PIRSF003078">
    <property type="entry name" value="GidB"/>
    <property type="match status" value="1"/>
</dbReference>
<feature type="binding site" evidence="6">
    <location>
        <position position="83"/>
    </location>
    <ligand>
        <name>S-adenosyl-L-methionine</name>
        <dbReference type="ChEBI" id="CHEBI:59789"/>
    </ligand>
</feature>
<evidence type="ECO:0000313" key="7">
    <source>
        <dbReference type="EMBL" id="TVO66298.1"/>
    </source>
</evidence>
<dbReference type="EMBL" id="VMKP01000001">
    <property type="protein sequence ID" value="TVO66298.1"/>
    <property type="molecule type" value="Genomic_DNA"/>
</dbReference>
<proteinExistence type="inferred from homology"/>
<sequence length="218" mass="23502">MAADGDRDAARLRDGLARWGLDPAVVPALIAYRDLLARWNRVYNLSAVRDPQAMIPRHLLDSLAVVPWLPEGALLDIGTGAGLPGLPIAIAQPQRPVTLLEPNNKKVRFLRQACLALKLDNVTLVAERIEDFDPPQPYAAAICRAFTDAAGFWAVAAPRVADNAPVIAMKGRPEAESLAGLEAAGVSCRRQPLEIPGLDASRHLLIMERSIAATGMIR</sequence>
<dbReference type="GO" id="GO:0070043">
    <property type="term" value="F:rRNA (guanine-N7-)-methyltransferase activity"/>
    <property type="evidence" value="ECO:0007669"/>
    <property type="project" value="UniProtKB-UniRule"/>
</dbReference>
<evidence type="ECO:0000256" key="3">
    <source>
        <dbReference type="ARBA" id="ARBA00022603"/>
    </source>
</evidence>
<dbReference type="PANTHER" id="PTHR31760">
    <property type="entry name" value="S-ADENOSYL-L-METHIONINE-DEPENDENT METHYLTRANSFERASES SUPERFAMILY PROTEIN"/>
    <property type="match status" value="1"/>
</dbReference>
<evidence type="ECO:0000313" key="8">
    <source>
        <dbReference type="Proteomes" id="UP000316688"/>
    </source>
</evidence>
<comment type="catalytic activity">
    <reaction evidence="6">
        <text>guanosine(527) in 16S rRNA + S-adenosyl-L-methionine = N(7)-methylguanosine(527) in 16S rRNA + S-adenosyl-L-homocysteine</text>
        <dbReference type="Rhea" id="RHEA:42732"/>
        <dbReference type="Rhea" id="RHEA-COMP:10209"/>
        <dbReference type="Rhea" id="RHEA-COMP:10210"/>
        <dbReference type="ChEBI" id="CHEBI:57856"/>
        <dbReference type="ChEBI" id="CHEBI:59789"/>
        <dbReference type="ChEBI" id="CHEBI:74269"/>
        <dbReference type="ChEBI" id="CHEBI:74480"/>
        <dbReference type="EC" id="2.1.1.170"/>
    </reaction>
</comment>
<comment type="function">
    <text evidence="6">Specifically methylates the N7 position of guanine in position 527 of 16S rRNA.</text>
</comment>
<keyword evidence="2 6" id="KW-0698">rRNA processing</keyword>
<dbReference type="HAMAP" id="MF_00074">
    <property type="entry name" value="16SrRNA_methyltr_G"/>
    <property type="match status" value="1"/>
</dbReference>
<dbReference type="AlphaFoldDB" id="A0A557RMH6"/>
<dbReference type="InterPro" id="IPR029063">
    <property type="entry name" value="SAM-dependent_MTases_sf"/>
</dbReference>
<evidence type="ECO:0000256" key="6">
    <source>
        <dbReference type="HAMAP-Rule" id="MF_00074"/>
    </source>
</evidence>
<dbReference type="SUPFAM" id="SSF53335">
    <property type="entry name" value="S-adenosyl-L-methionine-dependent methyltransferases"/>
    <property type="match status" value="1"/>
</dbReference>
<keyword evidence="4 6" id="KW-0808">Transferase</keyword>
<evidence type="ECO:0000256" key="4">
    <source>
        <dbReference type="ARBA" id="ARBA00022679"/>
    </source>
</evidence>
<dbReference type="NCBIfam" id="TIGR00138">
    <property type="entry name" value="rsmG_gidB"/>
    <property type="match status" value="1"/>
</dbReference>
<dbReference type="RefSeq" id="WP_144346863.1">
    <property type="nucleotide sequence ID" value="NZ_VMKP01000001.1"/>
</dbReference>
<keyword evidence="5 6" id="KW-0949">S-adenosyl-L-methionine</keyword>
<feature type="binding site" evidence="6">
    <location>
        <position position="144"/>
    </location>
    <ligand>
        <name>S-adenosyl-L-methionine</name>
        <dbReference type="ChEBI" id="CHEBI:59789"/>
    </ligand>
</feature>
<name>A0A557RMH6_9GAMM</name>
<dbReference type="Pfam" id="PF02527">
    <property type="entry name" value="GidB"/>
    <property type="match status" value="1"/>
</dbReference>
<keyword evidence="3 6" id="KW-0489">Methyltransferase</keyword>
<dbReference type="Gene3D" id="3.40.50.150">
    <property type="entry name" value="Vaccinia Virus protein VP39"/>
    <property type="match status" value="1"/>
</dbReference>
<dbReference type="PANTHER" id="PTHR31760:SF0">
    <property type="entry name" value="S-ADENOSYL-L-METHIONINE-DEPENDENT METHYLTRANSFERASES SUPERFAMILY PROTEIN"/>
    <property type="match status" value="1"/>
</dbReference>
<dbReference type="GO" id="GO:0005829">
    <property type="term" value="C:cytosol"/>
    <property type="evidence" value="ECO:0007669"/>
    <property type="project" value="TreeGrafter"/>
</dbReference>
<evidence type="ECO:0000256" key="2">
    <source>
        <dbReference type="ARBA" id="ARBA00022552"/>
    </source>
</evidence>
<keyword evidence="1 6" id="KW-0963">Cytoplasm</keyword>
<feature type="binding site" evidence="6">
    <location>
        <begin position="129"/>
        <end position="130"/>
    </location>
    <ligand>
        <name>S-adenosyl-L-methionine</name>
        <dbReference type="ChEBI" id="CHEBI:59789"/>
    </ligand>
</feature>
<organism evidence="7 8">
    <name type="scientific">Spiribacter aquaticus</name>
    <dbReference type="NCBI Taxonomy" id="1935996"/>
    <lineage>
        <taxon>Bacteria</taxon>
        <taxon>Pseudomonadati</taxon>
        <taxon>Pseudomonadota</taxon>
        <taxon>Gammaproteobacteria</taxon>
        <taxon>Chromatiales</taxon>
        <taxon>Ectothiorhodospiraceae</taxon>
        <taxon>Spiribacter</taxon>
    </lineage>
</organism>
<protein>
    <recommendedName>
        <fullName evidence="6">Ribosomal RNA small subunit methyltransferase G</fullName>
        <ecNumber evidence="6">2.1.1.170</ecNumber>
    </recommendedName>
    <alternativeName>
        <fullName evidence="6">16S rRNA 7-methylguanosine methyltransferase</fullName>
        <shortName evidence="6">16S rRNA m7G methyltransferase</shortName>
    </alternativeName>
</protein>